<accession>A0A4U0TVA6</accession>
<keyword evidence="3" id="KW-1185">Reference proteome</keyword>
<feature type="compositionally biased region" description="Low complexity" evidence="1">
    <location>
        <begin position="201"/>
        <end position="229"/>
    </location>
</feature>
<dbReference type="Proteomes" id="UP000308549">
    <property type="component" value="Unassembled WGS sequence"/>
</dbReference>
<dbReference type="AlphaFoldDB" id="A0A4U0TVA6"/>
<dbReference type="GO" id="GO:0003676">
    <property type="term" value="F:nucleic acid binding"/>
    <property type="evidence" value="ECO:0007669"/>
    <property type="project" value="InterPro"/>
</dbReference>
<organism evidence="2 3">
    <name type="scientific">Salinomyces thailandicus</name>
    <dbReference type="NCBI Taxonomy" id="706561"/>
    <lineage>
        <taxon>Eukaryota</taxon>
        <taxon>Fungi</taxon>
        <taxon>Dikarya</taxon>
        <taxon>Ascomycota</taxon>
        <taxon>Pezizomycotina</taxon>
        <taxon>Dothideomycetes</taxon>
        <taxon>Dothideomycetidae</taxon>
        <taxon>Mycosphaerellales</taxon>
        <taxon>Teratosphaeriaceae</taxon>
        <taxon>Salinomyces</taxon>
    </lineage>
</organism>
<feature type="region of interest" description="Disordered" evidence="1">
    <location>
        <begin position="156"/>
        <end position="229"/>
    </location>
</feature>
<evidence type="ECO:0000313" key="3">
    <source>
        <dbReference type="Proteomes" id="UP000308549"/>
    </source>
</evidence>
<protein>
    <submittedName>
        <fullName evidence="2">Uncharacterized protein</fullName>
    </submittedName>
</protein>
<name>A0A4U0TVA6_9PEZI</name>
<dbReference type="InterPro" id="IPR012337">
    <property type="entry name" value="RNaseH-like_sf"/>
</dbReference>
<evidence type="ECO:0000256" key="1">
    <source>
        <dbReference type="SAM" id="MobiDB-lite"/>
    </source>
</evidence>
<reference evidence="2 3" key="1">
    <citation type="submission" date="2017-03" db="EMBL/GenBank/DDBJ databases">
        <title>Genomes of endolithic fungi from Antarctica.</title>
        <authorList>
            <person name="Coleine C."/>
            <person name="Masonjones S."/>
            <person name="Stajich J.E."/>
        </authorList>
    </citation>
    <scope>NUCLEOTIDE SEQUENCE [LARGE SCALE GENOMIC DNA]</scope>
    <source>
        <strain evidence="2 3">CCFEE 6315</strain>
    </source>
</reference>
<comment type="caution">
    <text evidence="2">The sequence shown here is derived from an EMBL/GenBank/DDBJ whole genome shotgun (WGS) entry which is preliminary data.</text>
</comment>
<dbReference type="SUPFAM" id="SSF53098">
    <property type="entry name" value="Ribonuclease H-like"/>
    <property type="match status" value="1"/>
</dbReference>
<feature type="compositionally biased region" description="Pro residues" evidence="1">
    <location>
        <begin position="187"/>
        <end position="200"/>
    </location>
</feature>
<dbReference type="EMBL" id="NAJL01000029">
    <property type="protein sequence ID" value="TKA26293.1"/>
    <property type="molecule type" value="Genomic_DNA"/>
</dbReference>
<dbReference type="InterPro" id="IPR036397">
    <property type="entry name" value="RNaseH_sf"/>
</dbReference>
<evidence type="ECO:0000313" key="2">
    <source>
        <dbReference type="EMBL" id="TKA26293.1"/>
    </source>
</evidence>
<dbReference type="Gene3D" id="3.30.420.10">
    <property type="entry name" value="Ribonuclease H-like superfamily/Ribonuclease H"/>
    <property type="match status" value="1"/>
</dbReference>
<dbReference type="OrthoDB" id="245563at2759"/>
<sequence length="229" mass="24818">MVRHPLVMASESSLRHSGTAEVAASIGVHVGEDSSYNVSELLPRSAEYPTSTLAELSAALRGLKVAAEIKKGDELARLENGRTGDRLSVNGYLDLRGNHSLHRELFWQLEEAVIKLEMEYRVQTLFWWVPRKLSWQADALASLAFKKRVVRPLLADRKPKREEDGGEGSDSLNEPQRDASIPDPGAVLPPSPPPPPPYCPPASQAPAPLAWGQQASTAGTAAWGTAEVG</sequence>
<gene>
    <name evidence="2" type="ORF">B0A50_05072</name>
</gene>
<proteinExistence type="predicted"/>